<dbReference type="Proteomes" id="UP001141806">
    <property type="component" value="Unassembled WGS sequence"/>
</dbReference>
<dbReference type="PRINTS" id="PR00080">
    <property type="entry name" value="SDRFAMILY"/>
</dbReference>
<name>A0A9Q0L1F7_9MAGN</name>
<comment type="caution">
    <text evidence="4">The sequence shown here is derived from an EMBL/GenBank/DDBJ whole genome shotgun (WGS) entry which is preliminary data.</text>
</comment>
<dbReference type="Pfam" id="PF13561">
    <property type="entry name" value="adh_short_C2"/>
    <property type="match status" value="1"/>
</dbReference>
<keyword evidence="5" id="KW-1185">Reference proteome</keyword>
<dbReference type="PRINTS" id="PR00081">
    <property type="entry name" value="GDHRDH"/>
</dbReference>
<accession>A0A9Q0L1F7</accession>
<dbReference type="AlphaFoldDB" id="A0A9Q0L1F7"/>
<dbReference type="InterPro" id="IPR036291">
    <property type="entry name" value="NAD(P)-bd_dom_sf"/>
</dbReference>
<evidence type="ECO:0000256" key="3">
    <source>
        <dbReference type="ARBA" id="ARBA00023002"/>
    </source>
</evidence>
<dbReference type="EMBL" id="JAMYWD010000002">
    <property type="protein sequence ID" value="KAJ4980091.1"/>
    <property type="molecule type" value="Genomic_DNA"/>
</dbReference>
<proteinExistence type="inferred from homology"/>
<dbReference type="SUPFAM" id="SSF51735">
    <property type="entry name" value="NAD(P)-binding Rossmann-fold domains"/>
    <property type="match status" value="1"/>
</dbReference>
<dbReference type="InterPro" id="IPR002347">
    <property type="entry name" value="SDR_fam"/>
</dbReference>
<evidence type="ECO:0000313" key="5">
    <source>
        <dbReference type="Proteomes" id="UP001141806"/>
    </source>
</evidence>
<organism evidence="4 5">
    <name type="scientific">Protea cynaroides</name>
    <dbReference type="NCBI Taxonomy" id="273540"/>
    <lineage>
        <taxon>Eukaryota</taxon>
        <taxon>Viridiplantae</taxon>
        <taxon>Streptophyta</taxon>
        <taxon>Embryophyta</taxon>
        <taxon>Tracheophyta</taxon>
        <taxon>Spermatophyta</taxon>
        <taxon>Magnoliopsida</taxon>
        <taxon>Proteales</taxon>
        <taxon>Proteaceae</taxon>
        <taxon>Protea</taxon>
    </lineage>
</organism>
<dbReference type="OrthoDB" id="1933717at2759"/>
<dbReference type="GO" id="GO:0016020">
    <property type="term" value="C:membrane"/>
    <property type="evidence" value="ECO:0007669"/>
    <property type="project" value="TreeGrafter"/>
</dbReference>
<evidence type="ECO:0000256" key="2">
    <source>
        <dbReference type="ARBA" id="ARBA00022857"/>
    </source>
</evidence>
<comment type="similarity">
    <text evidence="1">Belongs to the short-chain dehydrogenases/reductases (SDR) family.</text>
</comment>
<reference evidence="4" key="1">
    <citation type="journal article" date="2023" name="Plant J.">
        <title>The genome of the king protea, Protea cynaroides.</title>
        <authorList>
            <person name="Chang J."/>
            <person name="Duong T.A."/>
            <person name="Schoeman C."/>
            <person name="Ma X."/>
            <person name="Roodt D."/>
            <person name="Barker N."/>
            <person name="Li Z."/>
            <person name="Van de Peer Y."/>
            <person name="Mizrachi E."/>
        </authorList>
    </citation>
    <scope>NUCLEOTIDE SEQUENCE</scope>
    <source>
        <tissue evidence="4">Young leaves</tissue>
    </source>
</reference>
<gene>
    <name evidence="4" type="ORF">NE237_010871</name>
</gene>
<evidence type="ECO:0008006" key="6">
    <source>
        <dbReference type="Google" id="ProtNLM"/>
    </source>
</evidence>
<dbReference type="PANTHER" id="PTHR43490">
    <property type="entry name" value="(+)-NEOMENTHOL DEHYDROGENASE"/>
    <property type="match status" value="1"/>
</dbReference>
<keyword evidence="3" id="KW-0560">Oxidoreductase</keyword>
<evidence type="ECO:0000256" key="1">
    <source>
        <dbReference type="ARBA" id="ARBA00006484"/>
    </source>
</evidence>
<keyword evidence="2" id="KW-0521">NADP</keyword>
<dbReference type="Gene3D" id="3.40.50.720">
    <property type="entry name" value="NAD(P)-binding Rossmann-like Domain"/>
    <property type="match status" value="1"/>
</dbReference>
<evidence type="ECO:0000313" key="4">
    <source>
        <dbReference type="EMBL" id="KAJ4980091.1"/>
    </source>
</evidence>
<dbReference type="PANTHER" id="PTHR43490:SF98">
    <property type="entry name" value="OS02G0640600 PROTEIN"/>
    <property type="match status" value="1"/>
</dbReference>
<sequence length="326" mass="36030">MGETPEPKSFAISYTKDEAYLQKFHRDSATVAATVLALLNPSSTLSTSFPATTYKTTCNGYKDRLLVSPRLSHYGRHCACLTQSLFDTSDIVSGDHLQDHPTTAIRIGCCFLFQFLVSQQVSVVNNAGIYGAKLNYNEYEARVAVDDSLEAKIANFFELSLQTHETAEECIQTNYYGTKRVTEALLPILQLSHSPRIVNVSSTLGRLQYVPIEWAKEVLGDVDALTKERVDGVLKDYLNDFKETQGSPAYTMSKAAINAYTRILAKKIPALRINCVCPGYVKTDINFNTGIFTVEEGAVGPVKLALLPDDGPSGLFFFQKEVCTFD</sequence>
<dbReference type="GO" id="GO:0016491">
    <property type="term" value="F:oxidoreductase activity"/>
    <property type="evidence" value="ECO:0007669"/>
    <property type="project" value="UniProtKB-KW"/>
</dbReference>
<protein>
    <recommendedName>
        <fullName evidence="6">(+)-neomenthol dehydrogenase</fullName>
    </recommendedName>
</protein>